<dbReference type="InterPro" id="IPR027417">
    <property type="entry name" value="P-loop_NTPase"/>
</dbReference>
<dbReference type="SUPFAM" id="SSF52540">
    <property type="entry name" value="P-loop containing nucleoside triphosphate hydrolases"/>
    <property type="match status" value="1"/>
</dbReference>
<reference evidence="2 3" key="1">
    <citation type="submission" date="2024-10" db="EMBL/GenBank/DDBJ databases">
        <title>Updated reference genomes for cyclostephanoid diatoms.</title>
        <authorList>
            <person name="Roberts W.R."/>
            <person name="Alverson A.J."/>
        </authorList>
    </citation>
    <scope>NUCLEOTIDE SEQUENCE [LARGE SCALE GENOMIC DNA]</scope>
    <source>
        <strain evidence="2 3">AJA010-31</strain>
    </source>
</reference>
<accession>A0ABD3MP84</accession>
<dbReference type="InterPro" id="IPR041664">
    <property type="entry name" value="AAA_16"/>
</dbReference>
<dbReference type="PANTHER" id="PTHR43642">
    <property type="entry name" value="HYBRID SIGNAL TRANSDUCTION HISTIDINE KINASE G"/>
    <property type="match status" value="1"/>
</dbReference>
<gene>
    <name evidence="2" type="ORF">ACHAWO_000952</name>
</gene>
<evidence type="ECO:0000313" key="2">
    <source>
        <dbReference type="EMBL" id="KAL3765287.1"/>
    </source>
</evidence>
<protein>
    <recommendedName>
        <fullName evidence="1">Orc1-like AAA ATPase domain-containing protein</fullName>
    </recommendedName>
</protein>
<dbReference type="Pfam" id="PF13191">
    <property type="entry name" value="AAA_16"/>
    <property type="match status" value="1"/>
</dbReference>
<dbReference type="Proteomes" id="UP001530400">
    <property type="component" value="Unassembled WGS sequence"/>
</dbReference>
<organism evidence="2 3">
    <name type="scientific">Cyclotella atomus</name>
    <dbReference type="NCBI Taxonomy" id="382360"/>
    <lineage>
        <taxon>Eukaryota</taxon>
        <taxon>Sar</taxon>
        <taxon>Stramenopiles</taxon>
        <taxon>Ochrophyta</taxon>
        <taxon>Bacillariophyta</taxon>
        <taxon>Coscinodiscophyceae</taxon>
        <taxon>Thalassiosirophycidae</taxon>
        <taxon>Stephanodiscales</taxon>
        <taxon>Stephanodiscaceae</taxon>
        <taxon>Cyclotella</taxon>
    </lineage>
</organism>
<proteinExistence type="predicted"/>
<dbReference type="PANTHER" id="PTHR43642:SF1">
    <property type="entry name" value="HYBRID SIGNAL TRANSDUCTION HISTIDINE KINASE G"/>
    <property type="match status" value="1"/>
</dbReference>
<evidence type="ECO:0000313" key="3">
    <source>
        <dbReference type="Proteomes" id="UP001530400"/>
    </source>
</evidence>
<dbReference type="InterPro" id="IPR053159">
    <property type="entry name" value="Hybrid_Histidine_Kinase"/>
</dbReference>
<dbReference type="InterPro" id="IPR011990">
    <property type="entry name" value="TPR-like_helical_dom_sf"/>
</dbReference>
<evidence type="ECO:0000259" key="1">
    <source>
        <dbReference type="Pfam" id="PF13191"/>
    </source>
</evidence>
<sequence>MMNTQHQNSNGNAWNSEARASRFEECEVEEFTAFESNSGGGACDVPFATLCFRQWIKLALESAGSVADGSSRAITSSDYLIAALNIAISLARQIQGQPEGQLSKMGYGCDWADCVYVRVMTRRSSDDSGNNNTRDTWGQVLHQMDPQIFNTDDSDNINRLADDFQDAQLTFGEGGVLGVNGTDGAFSNDDGTAEDLVNCENHSLVSNYEAGEDNQSQTDSVLHECLDLAALHGSLDLTEQSIDNGPVSADRDLRFEEFFGSLQEGALDNGLVADREQSFGEFFKSLQENESETPASPLAPPLINQTPPDREVMCCLNILTAELQSNSSTRQGPTAEALNSKAKQIFHLGLVLYEMFSGGSVLPSPKLHALALSDGAFMSLRPLTLTENAIVEAPPAKRRVGPTAPEDDSEICRASCNRLKSIGVPPQLCQLIYNMLDCVHGDLSGDESYSTMDEVIEDLQLMLDRPLKFLRGSYGTVRQSFSGLQLQETFMPRDNEFAEIQSCYRRSILGPSEVTVVSGESGSGKTWLCQRIGRFITAETGVFLSGKFDQMEQSKPFSALALAFTQYCDILIAGKNSDWAKETVRKLHAALGQESCHLINVIPRLGNVLTPNPNFSEDLTRDQSSLHALQRLCYLMCQFAKVICETSTTSVCLWLDDLQWADKASYLVLNRLLLMDLKKFFFLTSIRDDEVPDGHPFHTMRNTVTSLGIMFSIVKLDCMTKDNLKDMLSNLLCLPPRLVKRLAHLLYTKTKGNPLFCSQILLTLYRDGLLRLSLPRQRWVWDEEEIFSMKLPDDIAVCFANGMNKLPFEVQTALKTLSMFGASTKFGYLAALESQLHLKLIEPLKIAAEEGLVSNLRGTWSFVHDRIQEAAYGMIDEAVRCHEHSTYGLCLLQLSLESNDDDALFTATHQVNLGGRDALVNVGELSTMAKVNLRAGKRAIDMADYSLASKFLNSAMSFLPDNHWSNHYEMSLEIFELACKAALVTRNVQGLQLIAGTVLSNARSFEDRLNTNYIVMISLACASKLLESLDYGISILSQLGENLPSSETLTHQSLVQQINLTQSLIRGLSEEDILNYRRMTDKRKLMAMKFLAKLESCSCLANPMLHPFITLKMVQLTLSHGLSDMSPVGLVYFGSLLAKNGNIQVGYRFSLLAKQLADKLDAKEVAGEVIGILCEVQFFVMPFQSSMDLRAESEKASLAAGDITGVCVNRLVNCSSQLWASQHLATVKEAFAQARQLYKKLDFNVTLLILMSNEKIIQTLLGLENELTDIELERSIQNTNCRQALMLSIHLLYVSFVFDSKKLKQDLDQLLLKKGGGGWILFCIDSVATLVIGLSSFKLYRESRSPVLKERGLKCITEMETWANSCAWNFQQKLFLLLAERDYSDGQLGSAEIYYHKAIERSIAHKFKNDEAFSYESVARFYLDTGDAQSAIAHFKLAHRSYSEWGASAKADKLFLFVENRFGHVWKNDAGNARSSRIYSVIDDSSRRGSKRGSNL</sequence>
<comment type="caution">
    <text evidence="2">The sequence shown here is derived from an EMBL/GenBank/DDBJ whole genome shotgun (WGS) entry which is preliminary data.</text>
</comment>
<feature type="domain" description="Orc1-like AAA ATPase" evidence="1">
    <location>
        <begin position="492"/>
        <end position="673"/>
    </location>
</feature>
<dbReference type="SUPFAM" id="SSF48452">
    <property type="entry name" value="TPR-like"/>
    <property type="match status" value="1"/>
</dbReference>
<dbReference type="EMBL" id="JALLPJ020001404">
    <property type="protein sequence ID" value="KAL3765287.1"/>
    <property type="molecule type" value="Genomic_DNA"/>
</dbReference>
<keyword evidence="3" id="KW-1185">Reference proteome</keyword>
<name>A0ABD3MP84_9STRA</name>